<gene>
    <name evidence="4" type="ORF">HRR80_004396</name>
</gene>
<sequence length="925" mass="94806">MKPSCLILSICLWALQTDLSFAYWRMACSVSQTARIDPILNPGGVSGHAHKFAGGSSVNENSDHDSLLSSTCSSCEVQKDKSAYWTPQLYFAHANGEFEEVPNYGMTVYYVGRGGNTSNTVPFPKGFKMISGDTRQRSYDNSTLTYLDTRPVADRVSFRCINEANDIPETHYISQTNCVNGLRAQLNFQSCWDGVNNYLENSAHVAYLSGIDYGECPPTHPVPIPGLFFEVLYFPNLIDQSAGGQFVFSNGDPTGFGFHGDFMNGWDMDVHTEAVKNCLYTDNNGVISACSYLAESDDVNFARTCPEQASVLDEPVHGNLTALPGCNPITPGPGLAEQVICPVNSHSSSISGTSSVPAGTSSALESSVSSSIIVATSSIQAPTSSTTSLPAALSSSILTSAIASNPTTSTATVSSSPGLSMSSLNGLPSTTSTTVSNELPLTTSASSTDDAASTSPVSTATITSSMPSSSETTPTGSLSTDAGSTNLWGHGWFTRSGSGWPWRGGGVFAQLSSTTDGTQASISISSTEASQDNTSGAPQTTTSATSAPSLANTVGADGLSATTLPVVTQTELLTTTITDWLTTTVTVTVGGNTAGNFVAISSSADALSGSVAPTTKLSSTLAQSNTAVTVPSSTVAVPTSTITLPDGVTDDGVPNVVTVITVTTVIPGTTIVQSGTTVSIDATTTTQPVSVVSSAGNFYTITGSTYTTFFSSDPSAAVSASGTPLPASSFSAGGTFYTITGSTTTTFLSDDVASTMPGGSLATGQPSTSLSDGITYPTTGSAYTTAPVTGGLSSSTEPTTTTTVLTTTTFFVTVTPTSTRTVSTLSTQPTAPSNSTFITVTSATAGEVASSSNNSALAPSSATFNVALSSVASLSDDVATAFVTLTEPITEETTSTVDTTLTLSTAPSNTTFFTIRGREVTYTGN</sequence>
<keyword evidence="2" id="KW-0732">Signal</keyword>
<reference evidence="4" key="1">
    <citation type="submission" date="2023-01" db="EMBL/GenBank/DDBJ databases">
        <title>Exophiala dermititidis isolated from Cystic Fibrosis Patient.</title>
        <authorList>
            <person name="Kurbessoian T."/>
            <person name="Crocker A."/>
            <person name="Murante D."/>
            <person name="Hogan D.A."/>
            <person name="Stajich J.E."/>
        </authorList>
    </citation>
    <scope>NUCLEOTIDE SEQUENCE</scope>
    <source>
        <strain evidence="4">Ex8</strain>
    </source>
</reference>
<protein>
    <recommendedName>
        <fullName evidence="3">DUF1996 domain-containing protein</fullName>
    </recommendedName>
</protein>
<dbReference type="PANTHER" id="PTHR43662">
    <property type="match status" value="1"/>
</dbReference>
<proteinExistence type="predicted"/>
<feature type="compositionally biased region" description="Polar residues" evidence="1">
    <location>
        <begin position="430"/>
        <end position="441"/>
    </location>
</feature>
<dbReference type="InterPro" id="IPR018535">
    <property type="entry name" value="DUF1996"/>
</dbReference>
<organism evidence="4 5">
    <name type="scientific">Exophiala dermatitidis</name>
    <name type="common">Black yeast-like fungus</name>
    <name type="synonym">Wangiella dermatitidis</name>
    <dbReference type="NCBI Taxonomy" id="5970"/>
    <lineage>
        <taxon>Eukaryota</taxon>
        <taxon>Fungi</taxon>
        <taxon>Dikarya</taxon>
        <taxon>Ascomycota</taxon>
        <taxon>Pezizomycotina</taxon>
        <taxon>Eurotiomycetes</taxon>
        <taxon>Chaetothyriomycetidae</taxon>
        <taxon>Chaetothyriales</taxon>
        <taxon>Herpotrichiellaceae</taxon>
        <taxon>Exophiala</taxon>
    </lineage>
</organism>
<feature type="compositionally biased region" description="Low complexity" evidence="1">
    <location>
        <begin position="406"/>
        <end position="429"/>
    </location>
</feature>
<name>A0AAN6EU97_EXODE</name>
<feature type="signal peptide" evidence="2">
    <location>
        <begin position="1"/>
        <end position="22"/>
    </location>
</feature>
<accession>A0AAN6EU97</accession>
<feature type="region of interest" description="Disordered" evidence="1">
    <location>
        <begin position="406"/>
        <end position="481"/>
    </location>
</feature>
<feature type="region of interest" description="Disordered" evidence="1">
    <location>
        <begin position="519"/>
        <end position="549"/>
    </location>
</feature>
<dbReference type="PANTHER" id="PTHR43662:SF3">
    <property type="entry name" value="DOMAIN PROTEIN, PUTATIVE (AFU_ORTHOLOGUE AFUA_6G11970)-RELATED"/>
    <property type="match status" value="1"/>
</dbReference>
<evidence type="ECO:0000259" key="3">
    <source>
        <dbReference type="Pfam" id="PF09362"/>
    </source>
</evidence>
<dbReference type="Proteomes" id="UP001161757">
    <property type="component" value="Unassembled WGS sequence"/>
</dbReference>
<dbReference type="Pfam" id="PF09362">
    <property type="entry name" value="DUF1996"/>
    <property type="match status" value="1"/>
</dbReference>
<feature type="domain" description="DUF1996" evidence="3">
    <location>
        <begin position="37"/>
        <end position="266"/>
    </location>
</feature>
<feature type="compositionally biased region" description="Polar residues" evidence="1">
    <location>
        <begin position="519"/>
        <end position="533"/>
    </location>
</feature>
<evidence type="ECO:0000256" key="2">
    <source>
        <dbReference type="SAM" id="SignalP"/>
    </source>
</evidence>
<dbReference type="EMBL" id="JAJGCB010000007">
    <property type="protein sequence ID" value="KAJ8991775.1"/>
    <property type="molecule type" value="Genomic_DNA"/>
</dbReference>
<feature type="compositionally biased region" description="Low complexity" evidence="1">
    <location>
        <begin position="534"/>
        <end position="549"/>
    </location>
</feature>
<comment type="caution">
    <text evidence="4">The sequence shown here is derived from an EMBL/GenBank/DDBJ whole genome shotgun (WGS) entry which is preliminary data.</text>
</comment>
<dbReference type="AlphaFoldDB" id="A0AAN6EU97"/>
<evidence type="ECO:0000313" key="4">
    <source>
        <dbReference type="EMBL" id="KAJ8991775.1"/>
    </source>
</evidence>
<feature type="compositionally biased region" description="Low complexity" evidence="1">
    <location>
        <begin position="442"/>
        <end position="480"/>
    </location>
</feature>
<feature type="chain" id="PRO_5042905610" description="DUF1996 domain-containing protein" evidence="2">
    <location>
        <begin position="23"/>
        <end position="925"/>
    </location>
</feature>
<evidence type="ECO:0000313" key="5">
    <source>
        <dbReference type="Proteomes" id="UP001161757"/>
    </source>
</evidence>
<evidence type="ECO:0000256" key="1">
    <source>
        <dbReference type="SAM" id="MobiDB-lite"/>
    </source>
</evidence>